<proteinExistence type="predicted"/>
<gene>
    <name evidence="1" type="ORF">RhiirA1_542163</name>
</gene>
<dbReference type="EMBL" id="LLXH01002188">
    <property type="protein sequence ID" value="PKC56321.1"/>
    <property type="molecule type" value="Genomic_DNA"/>
</dbReference>
<comment type="caution">
    <text evidence="1">The sequence shown here is derived from an EMBL/GenBank/DDBJ whole genome shotgun (WGS) entry which is preliminary data.</text>
</comment>
<dbReference type="VEuPathDB" id="FungiDB:RhiirA1_542163"/>
<dbReference type="Proteomes" id="UP000232688">
    <property type="component" value="Unassembled WGS sequence"/>
</dbReference>
<reference evidence="1 2" key="1">
    <citation type="submission" date="2017-10" db="EMBL/GenBank/DDBJ databases">
        <title>Extensive intraspecific genome diversity in a model arbuscular mycorrhizal fungus.</title>
        <authorList>
            <person name="Chen E.C.H."/>
            <person name="Morin E."/>
            <person name="Baudet D."/>
            <person name="Noel J."/>
            <person name="Ndikumana S."/>
            <person name="Charron P."/>
            <person name="St-Onge C."/>
            <person name="Giorgi J."/>
            <person name="Grigoriev I.V."/>
            <person name="Roux C."/>
            <person name="Martin F.M."/>
            <person name="Corradi N."/>
        </authorList>
    </citation>
    <scope>NUCLEOTIDE SEQUENCE [LARGE SCALE GENOMIC DNA]</scope>
    <source>
        <strain evidence="1 2">A1</strain>
    </source>
</reference>
<dbReference type="AlphaFoldDB" id="A0A2N0QZ59"/>
<dbReference type="VEuPathDB" id="FungiDB:RhiirFUN_011491"/>
<reference evidence="1 2" key="2">
    <citation type="submission" date="2017-10" db="EMBL/GenBank/DDBJ databases">
        <title>Genome analyses suggest a sexual origin of heterokaryosis in a supposedly ancient asexual fungus.</title>
        <authorList>
            <person name="Corradi N."/>
            <person name="Sedzielewska K."/>
            <person name="Noel J."/>
            <person name="Charron P."/>
            <person name="Farinelli L."/>
            <person name="Marton T."/>
            <person name="Kruger M."/>
            <person name="Pelin A."/>
            <person name="Brachmann A."/>
            <person name="Corradi N."/>
        </authorList>
    </citation>
    <scope>NUCLEOTIDE SEQUENCE [LARGE SCALE GENOMIC DNA]</scope>
    <source>
        <strain evidence="1 2">A1</strain>
    </source>
</reference>
<accession>A0A2N0QZ59</accession>
<sequence>MFLTFPFFFRTFNFGIWKWSFSLFHTIQNIQIGLFGVLDLGNEMNFSILTLKNGKRNDGLSETLTNVSLLFFYNPTNAITSLYRQIFKTQTKISGSVVMADKLTIMVFSLEKNVFTTSPEKFGKKLEFWKNSKCQPFQWSNKELMNSLYEYYLKRQTIVGINWLQLFKHDREMQAWSSMLKAAGCTDIIPFNSEISLHKFCSRSLDPMDDKML</sequence>
<evidence type="ECO:0000313" key="1">
    <source>
        <dbReference type="EMBL" id="PKC56321.1"/>
    </source>
</evidence>
<name>A0A2N0QZ59_9GLOM</name>
<protein>
    <submittedName>
        <fullName evidence="1">Uncharacterized protein</fullName>
    </submittedName>
</protein>
<evidence type="ECO:0000313" key="2">
    <source>
        <dbReference type="Proteomes" id="UP000232688"/>
    </source>
</evidence>
<organism evidence="1 2">
    <name type="scientific">Rhizophagus irregularis</name>
    <dbReference type="NCBI Taxonomy" id="588596"/>
    <lineage>
        <taxon>Eukaryota</taxon>
        <taxon>Fungi</taxon>
        <taxon>Fungi incertae sedis</taxon>
        <taxon>Mucoromycota</taxon>
        <taxon>Glomeromycotina</taxon>
        <taxon>Glomeromycetes</taxon>
        <taxon>Glomerales</taxon>
        <taxon>Glomeraceae</taxon>
        <taxon>Rhizophagus</taxon>
    </lineage>
</organism>